<proteinExistence type="predicted"/>
<dbReference type="Proteomes" id="UP000675880">
    <property type="component" value="Unassembled WGS sequence"/>
</dbReference>
<accession>A0ABM8RI34</accession>
<organism evidence="1 2">
    <name type="scientific">Nitrospira defluvii</name>
    <dbReference type="NCBI Taxonomy" id="330214"/>
    <lineage>
        <taxon>Bacteria</taxon>
        <taxon>Pseudomonadati</taxon>
        <taxon>Nitrospirota</taxon>
        <taxon>Nitrospiria</taxon>
        <taxon>Nitrospirales</taxon>
        <taxon>Nitrospiraceae</taxon>
        <taxon>Nitrospira</taxon>
    </lineage>
</organism>
<protein>
    <submittedName>
        <fullName evidence="1">Uncharacterized protein</fullName>
    </submittedName>
</protein>
<keyword evidence="2" id="KW-1185">Reference proteome</keyword>
<evidence type="ECO:0000313" key="2">
    <source>
        <dbReference type="Proteomes" id="UP000675880"/>
    </source>
</evidence>
<name>A0ABM8RI34_9BACT</name>
<comment type="caution">
    <text evidence="1">The sequence shown here is derived from an EMBL/GenBank/DDBJ whole genome shotgun (WGS) entry which is preliminary data.</text>
</comment>
<reference evidence="1 2" key="1">
    <citation type="submission" date="2021-02" db="EMBL/GenBank/DDBJ databases">
        <authorList>
            <person name="Han P."/>
        </authorList>
    </citation>
    <scope>NUCLEOTIDE SEQUENCE [LARGE SCALE GENOMIC DNA]</scope>
    <source>
        <strain evidence="1">Candidatus Nitrospira sp. ZN2</strain>
    </source>
</reference>
<dbReference type="RefSeq" id="WP_213042496.1">
    <property type="nucleotide sequence ID" value="NZ_CAJNBJ010000016.1"/>
</dbReference>
<sequence>MVRFAHLESTRECAASIEDIALALAQLSREPLNSDEARRRCLAIRDALVHAGVYGPVEAGDTATTTGSTPQPLRFRLAPTAFHLPPSDVTFFQQLGQDLLAFYKALNRVYQDSIRGTQPSWVAAYLDQGKPEALITYSRMNRFRNLLPGIIRPDVIPTADGMVITELDSVPGGIGLTACLTRAYDDLLRLDPSSLDRPPDRSPLIAGRDGMLQGFAAMLRTQQGEQEGCLAIVVSDEAKEYRAEMEWMAGRLREIGYQAFCVEPRGVQFTEDGLFLQHESQPRRIGLLYRFFELFDLKNIPKSELMMYAAKKGLVAVTPPYKPALEEKLAFGLFHHPELAAFWEQALSADLLARLQQVLPRTWILDPRPIPPSAVIPHLTIGGRAVSDFRRLAQTTQKERQLVIKPSGFSELAWGSRGVSIGHDLPQVEWASALEQALQAFPTTPYVLQEFHKGCLFDSAYFDERSDAVVPMSGRVRLSPYYFIVGDKAELGGILATLCPANKKIIHGMVDAILAPCALGPDIPA</sequence>
<evidence type="ECO:0000313" key="1">
    <source>
        <dbReference type="EMBL" id="CAE6754341.1"/>
    </source>
</evidence>
<dbReference type="EMBL" id="CAJNBJ010000016">
    <property type="protein sequence ID" value="CAE6754341.1"/>
    <property type="molecule type" value="Genomic_DNA"/>
</dbReference>
<gene>
    <name evidence="1" type="ORF">NSPZN2_30327</name>
</gene>